<comment type="similarity">
    <text evidence="10">Belongs to the NadD family.</text>
</comment>
<evidence type="ECO:0000256" key="7">
    <source>
        <dbReference type="ARBA" id="ARBA00022840"/>
    </source>
</evidence>
<dbReference type="EC" id="2.7.7.18" evidence="10"/>
<evidence type="ECO:0000256" key="4">
    <source>
        <dbReference type="ARBA" id="ARBA00022679"/>
    </source>
</evidence>
<comment type="pathway">
    <text evidence="2 10">Cofactor biosynthesis; NAD(+) biosynthesis; deamido-NAD(+) from nicotinate D-ribonucleotide: step 1/1.</text>
</comment>
<dbReference type="OrthoDB" id="5295945at2"/>
<sequence>MKVGIMGGTFDPLHIGHMMAAETARESYGLQEVWFMPSHIPPHKHEAGATGEDRLAMVQEAVKDHPSFGILDWEVVRGGVSYTLETVISLQEEYPQYEFFFIVGADMVQYLPKWQGIEELVQRLTFIGVGRPGTPLDLGLLPGFIAGRVLLADMPLVDISSTMLRARAAEGKSIRYMVPDAVFDYVQRSGLYGVQPRSAD</sequence>
<dbReference type="Gene3D" id="3.40.50.620">
    <property type="entry name" value="HUPs"/>
    <property type="match status" value="1"/>
</dbReference>
<dbReference type="EMBL" id="CP009285">
    <property type="protein sequence ID" value="AIQ57102.1"/>
    <property type="molecule type" value="Genomic_DNA"/>
</dbReference>
<dbReference type="GO" id="GO:0004515">
    <property type="term" value="F:nicotinate-nucleotide adenylyltransferase activity"/>
    <property type="evidence" value="ECO:0007669"/>
    <property type="project" value="UniProtKB-UniRule"/>
</dbReference>
<evidence type="ECO:0000256" key="3">
    <source>
        <dbReference type="ARBA" id="ARBA00022642"/>
    </source>
</evidence>
<dbReference type="InterPro" id="IPR014729">
    <property type="entry name" value="Rossmann-like_a/b/a_fold"/>
</dbReference>
<dbReference type="InterPro" id="IPR005248">
    <property type="entry name" value="NadD/NMNAT"/>
</dbReference>
<proteinExistence type="inferred from homology"/>
<keyword evidence="6 10" id="KW-0547">Nucleotide-binding</keyword>
<keyword evidence="13" id="KW-1185">Reference proteome</keyword>
<dbReference type="InterPro" id="IPR004821">
    <property type="entry name" value="Cyt_trans-like"/>
</dbReference>
<evidence type="ECO:0000256" key="9">
    <source>
        <dbReference type="ARBA" id="ARBA00048721"/>
    </source>
</evidence>
<evidence type="ECO:0000259" key="11">
    <source>
        <dbReference type="Pfam" id="PF01467"/>
    </source>
</evidence>
<keyword evidence="8 10" id="KW-0520">NAD</keyword>
<keyword evidence="5 10" id="KW-0548">Nucleotidyltransferase</keyword>
<evidence type="ECO:0000256" key="8">
    <source>
        <dbReference type="ARBA" id="ARBA00023027"/>
    </source>
</evidence>
<dbReference type="Proteomes" id="UP000029518">
    <property type="component" value="Chromosome"/>
</dbReference>
<dbReference type="RefSeq" id="WP_042211359.1">
    <property type="nucleotide sequence ID" value="NZ_CP009285.1"/>
</dbReference>
<dbReference type="PANTHER" id="PTHR39321">
    <property type="entry name" value="NICOTINATE-NUCLEOTIDE ADENYLYLTRANSFERASE-RELATED"/>
    <property type="match status" value="1"/>
</dbReference>
<dbReference type="NCBIfam" id="TIGR00482">
    <property type="entry name" value="nicotinate (nicotinamide) nucleotide adenylyltransferase"/>
    <property type="match status" value="1"/>
</dbReference>
<protein>
    <recommendedName>
        <fullName evidence="10">Probable nicotinate-nucleotide adenylyltransferase</fullName>
        <ecNumber evidence="10">2.7.7.18</ecNumber>
    </recommendedName>
    <alternativeName>
        <fullName evidence="10">Deamido-NAD(+) diphosphorylase</fullName>
    </alternativeName>
    <alternativeName>
        <fullName evidence="10">Deamido-NAD(+) pyrophosphorylase</fullName>
    </alternativeName>
    <alternativeName>
        <fullName evidence="10">Nicotinate mononucleotide adenylyltransferase</fullName>
        <shortName evidence="10">NaMN adenylyltransferase</shortName>
    </alternativeName>
</protein>
<dbReference type="NCBIfam" id="NF000840">
    <property type="entry name" value="PRK00071.1-3"/>
    <property type="match status" value="1"/>
</dbReference>
<dbReference type="HAMAP" id="MF_00244">
    <property type="entry name" value="NaMN_adenylyltr"/>
    <property type="match status" value="1"/>
</dbReference>
<evidence type="ECO:0000313" key="13">
    <source>
        <dbReference type="Proteomes" id="UP000029518"/>
    </source>
</evidence>
<evidence type="ECO:0000256" key="2">
    <source>
        <dbReference type="ARBA" id="ARBA00005019"/>
    </source>
</evidence>
<comment type="function">
    <text evidence="1 10">Catalyzes the reversible adenylation of nicotinate mononucleotide (NaMN) to nicotinic acid adenine dinucleotide (NaAD).</text>
</comment>
<keyword evidence="7 10" id="KW-0067">ATP-binding</keyword>
<evidence type="ECO:0000256" key="10">
    <source>
        <dbReference type="HAMAP-Rule" id="MF_00244"/>
    </source>
</evidence>
<evidence type="ECO:0000256" key="1">
    <source>
        <dbReference type="ARBA" id="ARBA00002324"/>
    </source>
</evidence>
<name>A0A089L8G8_PAEBO</name>
<keyword evidence="3 10" id="KW-0662">Pyridine nucleotide biosynthesis</keyword>
<dbReference type="PANTHER" id="PTHR39321:SF3">
    <property type="entry name" value="PHOSPHOPANTETHEINE ADENYLYLTRANSFERASE"/>
    <property type="match status" value="1"/>
</dbReference>
<dbReference type="GO" id="GO:0009435">
    <property type="term" value="P:NAD+ biosynthetic process"/>
    <property type="evidence" value="ECO:0007669"/>
    <property type="project" value="UniProtKB-UniRule"/>
</dbReference>
<reference evidence="12" key="1">
    <citation type="submission" date="2014-08" db="EMBL/GenBank/DDBJ databases">
        <title>Comparative genomics of the Paenibacillus odorifer group.</title>
        <authorList>
            <person name="den Bakker H.C."/>
            <person name="Tsai Y.-C.Y.-C."/>
            <person name="Martin N."/>
            <person name="Korlach J."/>
            <person name="Wiedmann M."/>
        </authorList>
    </citation>
    <scope>NUCLEOTIDE SEQUENCE [LARGE SCALE GENOMIC DNA]</scope>
    <source>
        <strain evidence="12">DSM 13188</strain>
    </source>
</reference>
<feature type="domain" description="Cytidyltransferase-like" evidence="11">
    <location>
        <begin position="5"/>
        <end position="167"/>
    </location>
</feature>
<evidence type="ECO:0000256" key="5">
    <source>
        <dbReference type="ARBA" id="ARBA00022695"/>
    </source>
</evidence>
<dbReference type="HOGENOM" id="CLU_069765_3_1_9"/>
<dbReference type="UniPathway" id="UPA00253">
    <property type="reaction ID" value="UER00332"/>
</dbReference>
<comment type="catalytic activity">
    <reaction evidence="9 10">
        <text>nicotinate beta-D-ribonucleotide + ATP + H(+) = deamido-NAD(+) + diphosphate</text>
        <dbReference type="Rhea" id="RHEA:22860"/>
        <dbReference type="ChEBI" id="CHEBI:15378"/>
        <dbReference type="ChEBI" id="CHEBI:30616"/>
        <dbReference type="ChEBI" id="CHEBI:33019"/>
        <dbReference type="ChEBI" id="CHEBI:57502"/>
        <dbReference type="ChEBI" id="CHEBI:58437"/>
        <dbReference type="EC" id="2.7.7.18"/>
    </reaction>
</comment>
<evidence type="ECO:0000313" key="12">
    <source>
        <dbReference type="EMBL" id="AIQ57102.1"/>
    </source>
</evidence>
<dbReference type="KEGG" id="pbd:PBOR_09285"/>
<accession>A0A089L8G8</accession>
<dbReference type="SUPFAM" id="SSF52374">
    <property type="entry name" value="Nucleotidylyl transferase"/>
    <property type="match status" value="1"/>
</dbReference>
<organism evidence="12 13">
    <name type="scientific">Paenibacillus borealis</name>
    <dbReference type="NCBI Taxonomy" id="160799"/>
    <lineage>
        <taxon>Bacteria</taxon>
        <taxon>Bacillati</taxon>
        <taxon>Bacillota</taxon>
        <taxon>Bacilli</taxon>
        <taxon>Bacillales</taxon>
        <taxon>Paenibacillaceae</taxon>
        <taxon>Paenibacillus</taxon>
    </lineage>
</organism>
<dbReference type="CDD" id="cd02165">
    <property type="entry name" value="NMNAT"/>
    <property type="match status" value="1"/>
</dbReference>
<dbReference type="Pfam" id="PF01467">
    <property type="entry name" value="CTP_transf_like"/>
    <property type="match status" value="1"/>
</dbReference>
<dbReference type="NCBIfam" id="NF000841">
    <property type="entry name" value="PRK00071.1-4"/>
    <property type="match status" value="1"/>
</dbReference>
<dbReference type="GO" id="GO:0005524">
    <property type="term" value="F:ATP binding"/>
    <property type="evidence" value="ECO:0007669"/>
    <property type="project" value="UniProtKB-KW"/>
</dbReference>
<keyword evidence="4 10" id="KW-0808">Transferase</keyword>
<dbReference type="AlphaFoldDB" id="A0A089L8G8"/>
<gene>
    <name evidence="10 12" type="primary">nadD</name>
    <name evidence="12" type="ORF">PBOR_09285</name>
</gene>
<evidence type="ECO:0000256" key="6">
    <source>
        <dbReference type="ARBA" id="ARBA00022741"/>
    </source>
</evidence>
<dbReference type="NCBIfam" id="TIGR00125">
    <property type="entry name" value="cyt_tran_rel"/>
    <property type="match status" value="1"/>
</dbReference>